<dbReference type="AlphaFoldDB" id="A0A2A5KIT8"/>
<feature type="region of interest" description="Disordered" evidence="1">
    <location>
        <begin position="39"/>
        <end position="59"/>
    </location>
</feature>
<protein>
    <submittedName>
        <fullName evidence="2">Uncharacterized protein</fullName>
    </submittedName>
</protein>
<keyword evidence="3" id="KW-1185">Reference proteome</keyword>
<organism evidence="2 3">
    <name type="scientific">Rhizobium sophoriradicis</name>
    <dbReference type="NCBI Taxonomy" id="1535245"/>
    <lineage>
        <taxon>Bacteria</taxon>
        <taxon>Pseudomonadati</taxon>
        <taxon>Pseudomonadota</taxon>
        <taxon>Alphaproteobacteria</taxon>
        <taxon>Hyphomicrobiales</taxon>
        <taxon>Rhizobiaceae</taxon>
        <taxon>Rhizobium/Agrobacterium group</taxon>
        <taxon>Rhizobium</taxon>
    </lineage>
</organism>
<comment type="caution">
    <text evidence="2">The sequence shown here is derived from an EMBL/GenBank/DDBJ whole genome shotgun (WGS) entry which is preliminary data.</text>
</comment>
<gene>
    <name evidence="2" type="ORF">CPT34_33060</name>
</gene>
<evidence type="ECO:0000313" key="3">
    <source>
        <dbReference type="Proteomes" id="UP000218807"/>
    </source>
</evidence>
<dbReference type="Proteomes" id="UP000218807">
    <property type="component" value="Unassembled WGS sequence"/>
</dbReference>
<evidence type="ECO:0000256" key="1">
    <source>
        <dbReference type="SAM" id="MobiDB-lite"/>
    </source>
</evidence>
<proteinExistence type="predicted"/>
<dbReference type="EMBL" id="NXDM01000070">
    <property type="protein sequence ID" value="PCK76893.1"/>
    <property type="molecule type" value="Genomic_DNA"/>
</dbReference>
<sequence>MTTPQEAFRSKAIEAAGYSAVEQSQKYWDAGAFLARGGAASHEEGAGERTQRAPKSRYATASADFTCRTEFRGPQTVGHRVRTPVPTGPFNRLLEAAIPFLGPASIVDLLVLTALNRKRGRY</sequence>
<evidence type="ECO:0000313" key="2">
    <source>
        <dbReference type="EMBL" id="PCK76893.1"/>
    </source>
</evidence>
<reference evidence="2 3" key="1">
    <citation type="submission" date="2017-09" db="EMBL/GenBank/DDBJ databases">
        <title>Comparative genomics of rhizobia isolated from Phaseolus vulgaris in China.</title>
        <authorList>
            <person name="Tong W."/>
        </authorList>
    </citation>
    <scope>NUCLEOTIDE SEQUENCE [LARGE SCALE GENOMIC DNA]</scope>
    <source>
        <strain evidence="2 3">L101</strain>
    </source>
</reference>
<feature type="compositionally biased region" description="Basic and acidic residues" evidence="1">
    <location>
        <begin position="41"/>
        <end position="51"/>
    </location>
</feature>
<accession>A0A2A5KIT8</accession>
<name>A0A2A5KIT8_9HYPH</name>